<evidence type="ECO:0000313" key="3">
    <source>
        <dbReference type="Proteomes" id="UP001346869"/>
    </source>
</evidence>
<dbReference type="AlphaFoldDB" id="A0AAN7WMA4"/>
<accession>A0AAN7WMA4</accession>
<evidence type="ECO:0000256" key="1">
    <source>
        <dbReference type="SAM" id="MobiDB-lite"/>
    </source>
</evidence>
<proteinExistence type="predicted"/>
<sequence>MCCVDAVSLATEERRGIANRPTDWRSDADLVGEADTELGGKSSFLLPIRSTQNTERHPWSFVKPSSSPQVGHEEPSRPGSLSS</sequence>
<gene>
    <name evidence="2" type="ORF">PBY51_014295</name>
</gene>
<dbReference type="EMBL" id="JAUZQC010000023">
    <property type="protein sequence ID" value="KAK5850008.1"/>
    <property type="molecule type" value="Genomic_DNA"/>
</dbReference>
<feature type="region of interest" description="Disordered" evidence="1">
    <location>
        <begin position="43"/>
        <end position="83"/>
    </location>
</feature>
<organism evidence="2 3">
    <name type="scientific">Eleginops maclovinus</name>
    <name type="common">Patagonian blennie</name>
    <name type="synonym">Eleginus maclovinus</name>
    <dbReference type="NCBI Taxonomy" id="56733"/>
    <lineage>
        <taxon>Eukaryota</taxon>
        <taxon>Metazoa</taxon>
        <taxon>Chordata</taxon>
        <taxon>Craniata</taxon>
        <taxon>Vertebrata</taxon>
        <taxon>Euteleostomi</taxon>
        <taxon>Actinopterygii</taxon>
        <taxon>Neopterygii</taxon>
        <taxon>Teleostei</taxon>
        <taxon>Neoteleostei</taxon>
        <taxon>Acanthomorphata</taxon>
        <taxon>Eupercaria</taxon>
        <taxon>Perciformes</taxon>
        <taxon>Notothenioidei</taxon>
        <taxon>Eleginopidae</taxon>
        <taxon>Eleginops</taxon>
    </lineage>
</organism>
<reference evidence="2 3" key="2">
    <citation type="journal article" date="2023" name="Mol. Biol. Evol.">
        <title>Genomics of Secondarily Temperate Adaptation in the Only Non-Antarctic Icefish.</title>
        <authorList>
            <person name="Rivera-Colon A.G."/>
            <person name="Rayamajhi N."/>
            <person name="Minhas B.F."/>
            <person name="Madrigal G."/>
            <person name="Bilyk K.T."/>
            <person name="Yoon V."/>
            <person name="Hune M."/>
            <person name="Gregory S."/>
            <person name="Cheng C.H.C."/>
            <person name="Catchen J.M."/>
        </authorList>
    </citation>
    <scope>NUCLEOTIDE SEQUENCE [LARGE SCALE GENOMIC DNA]</scope>
    <source>
        <strain evidence="2">JMC-PN-2008</strain>
    </source>
</reference>
<comment type="caution">
    <text evidence="2">The sequence shown here is derived from an EMBL/GenBank/DDBJ whole genome shotgun (WGS) entry which is preliminary data.</text>
</comment>
<evidence type="ECO:0000313" key="2">
    <source>
        <dbReference type="EMBL" id="KAK5850008.1"/>
    </source>
</evidence>
<protein>
    <submittedName>
        <fullName evidence="2">Uncharacterized protein</fullName>
    </submittedName>
</protein>
<keyword evidence="3" id="KW-1185">Reference proteome</keyword>
<name>A0AAN7WMA4_ELEMC</name>
<reference evidence="2 3" key="1">
    <citation type="journal article" date="2023" name="Genes (Basel)">
        <title>Chromosome-Level Genome Assembly and Circadian Gene Repertoire of the Patagonia Blennie Eleginops maclovinus-The Closest Ancestral Proxy of Antarctic Cryonotothenioids.</title>
        <authorList>
            <person name="Cheng C.C."/>
            <person name="Rivera-Colon A.G."/>
            <person name="Minhas B.F."/>
            <person name="Wilson L."/>
            <person name="Rayamajhi N."/>
            <person name="Vargas-Chacoff L."/>
            <person name="Catchen J.M."/>
        </authorList>
    </citation>
    <scope>NUCLEOTIDE SEQUENCE [LARGE SCALE GENOMIC DNA]</scope>
    <source>
        <strain evidence="2">JMC-PN-2008</strain>
    </source>
</reference>
<dbReference type="Proteomes" id="UP001346869">
    <property type="component" value="Unassembled WGS sequence"/>
</dbReference>